<feature type="transmembrane region" description="Helical" evidence="5">
    <location>
        <begin position="138"/>
        <end position="160"/>
    </location>
</feature>
<organism evidence="7 8">
    <name type="scientific">Anaeromyxobacter oryzae</name>
    <dbReference type="NCBI Taxonomy" id="2918170"/>
    <lineage>
        <taxon>Bacteria</taxon>
        <taxon>Pseudomonadati</taxon>
        <taxon>Myxococcota</taxon>
        <taxon>Myxococcia</taxon>
        <taxon>Myxococcales</taxon>
        <taxon>Cystobacterineae</taxon>
        <taxon>Anaeromyxobacteraceae</taxon>
        <taxon>Anaeromyxobacter</taxon>
    </lineage>
</organism>
<evidence type="ECO:0000256" key="4">
    <source>
        <dbReference type="ARBA" id="ARBA00023136"/>
    </source>
</evidence>
<evidence type="ECO:0000256" key="5">
    <source>
        <dbReference type="HAMAP-Rule" id="MF_01350"/>
    </source>
</evidence>
<dbReference type="HAMAP" id="MF_01350">
    <property type="entry name" value="NDH1_NuoH"/>
    <property type="match status" value="1"/>
</dbReference>
<accession>A0ABM7WQW3</accession>
<comment type="subcellular location">
    <subcellularLocation>
        <location evidence="5 6">Cell membrane</location>
        <topology evidence="5 6">Multi-pass membrane protein</topology>
    </subcellularLocation>
    <subcellularLocation>
        <location evidence="1">Membrane</location>
        <topology evidence="1">Multi-pass membrane protein</topology>
    </subcellularLocation>
</comment>
<keyword evidence="8" id="KW-1185">Reference proteome</keyword>
<dbReference type="Pfam" id="PF00146">
    <property type="entry name" value="NADHdh"/>
    <property type="match status" value="1"/>
</dbReference>
<dbReference type="RefSeq" id="WP_248358763.1">
    <property type="nucleotide sequence ID" value="NZ_AP025591.1"/>
</dbReference>
<keyword evidence="5" id="KW-0830">Ubiquinone</keyword>
<dbReference type="PANTHER" id="PTHR11432">
    <property type="entry name" value="NADH DEHYDROGENASE SUBUNIT 1"/>
    <property type="match status" value="1"/>
</dbReference>
<comment type="subunit">
    <text evidence="5">NDH-1 is composed of 14 different subunits. Subunits NuoA, H, J, K, L, M, N constitute the membrane sector of the complex.</text>
</comment>
<feature type="transmembrane region" description="Helical" evidence="5">
    <location>
        <begin position="356"/>
        <end position="376"/>
    </location>
</feature>
<reference evidence="8" key="1">
    <citation type="journal article" date="2022" name="Int. J. Syst. Evol. Microbiol.">
        <title>Anaeromyxobacter oryzae sp. nov., Anaeromyxobacter diazotrophicus sp. nov. and Anaeromyxobacter paludicola sp. nov., isolated from paddy soils.</title>
        <authorList>
            <person name="Itoh H."/>
            <person name="Xu Z."/>
            <person name="Mise K."/>
            <person name="Masuda Y."/>
            <person name="Ushijima N."/>
            <person name="Hayakawa C."/>
            <person name="Shiratori Y."/>
            <person name="Senoo K."/>
        </authorList>
    </citation>
    <scope>NUCLEOTIDE SEQUENCE [LARGE SCALE GENOMIC DNA]</scope>
    <source>
        <strain evidence="8">Red232</strain>
    </source>
</reference>
<keyword evidence="5" id="KW-1003">Cell membrane</keyword>
<comment type="similarity">
    <text evidence="5 6">Belongs to the complex I subunit 1 family.</text>
</comment>
<comment type="caution">
    <text evidence="5">Lacks conserved residue(s) required for the propagation of feature annotation.</text>
</comment>
<feature type="transmembrane region" description="Helical" evidence="5">
    <location>
        <begin position="297"/>
        <end position="320"/>
    </location>
</feature>
<proteinExistence type="inferred from homology"/>
<name>A0ABM7WQW3_9BACT</name>
<evidence type="ECO:0000256" key="1">
    <source>
        <dbReference type="ARBA" id="ARBA00004141"/>
    </source>
</evidence>
<dbReference type="EMBL" id="AP025591">
    <property type="protein sequence ID" value="BDG01857.1"/>
    <property type="molecule type" value="Genomic_DNA"/>
</dbReference>
<dbReference type="PANTHER" id="PTHR11432:SF3">
    <property type="entry name" value="NADH-UBIQUINONE OXIDOREDUCTASE CHAIN 1"/>
    <property type="match status" value="1"/>
</dbReference>
<evidence type="ECO:0000256" key="6">
    <source>
        <dbReference type="RuleBase" id="RU000471"/>
    </source>
</evidence>
<sequence>MATVTLPKGNPRAKLLITLGVMLSLPVVLFAALLVLTVITKPEPVQAFVRNVLGHDPATWPYTGVVYGVGAAILAFMILNFGAIIASLTIWWEMRVSSRMQSRVGYNRVGAGGMLQWLADAVKLLLKEDLIPAEADGLLFRAAPYFVFTGFALIFVALPFGESVIASDLNVGIFYITAVTALIVVGILLAGWSSNSKWALFGGMRSAAQVISYEIPAGIAVMVPILMAGTLSMQGIIRAQGAWPWQWFVFTNPAAFVAFLIFFISQLAESNRPPFDLPEAESELVAGYLAEYSAFRYAIYFLVEFGNVWIMSAVAVTLFFGGWQVPGVSLDAYAAARGAGVLPAAGWWGLQVASMAVFVVKTLVMMNVVIWIRWTFPRIRIDQMMSLCWKYLVPGAFVTLVATLLWQILVTSVPAAATASGVAMSVLALLAIVQMIRLTRQNVATGGDRVDLSNW</sequence>
<dbReference type="InterPro" id="IPR018086">
    <property type="entry name" value="NADH_UbQ_OxRdtase_su1_CS"/>
</dbReference>
<feature type="transmembrane region" description="Helical" evidence="5">
    <location>
        <begin position="213"/>
        <end position="233"/>
    </location>
</feature>
<dbReference type="PROSITE" id="PS00668">
    <property type="entry name" value="COMPLEX1_ND1_2"/>
    <property type="match status" value="1"/>
</dbReference>
<dbReference type="InterPro" id="IPR001694">
    <property type="entry name" value="NADH_UbQ_OxRdtase_su1/FPO"/>
</dbReference>
<keyword evidence="2 5" id="KW-0812">Transmembrane</keyword>
<feature type="transmembrane region" description="Helical" evidence="5">
    <location>
        <begin position="245"/>
        <end position="268"/>
    </location>
</feature>
<gene>
    <name evidence="5 7" type="primary">nuoH</name>
    <name evidence="7" type="ORF">AMOR_08530</name>
</gene>
<dbReference type="EC" id="7.1.1.-" evidence="5"/>
<evidence type="ECO:0000313" key="7">
    <source>
        <dbReference type="EMBL" id="BDG01857.1"/>
    </source>
</evidence>
<keyword evidence="5 6" id="KW-0520">NAD</keyword>
<feature type="transmembrane region" description="Helical" evidence="5">
    <location>
        <begin position="172"/>
        <end position="193"/>
    </location>
</feature>
<evidence type="ECO:0000256" key="2">
    <source>
        <dbReference type="ARBA" id="ARBA00022692"/>
    </source>
</evidence>
<evidence type="ECO:0000256" key="3">
    <source>
        <dbReference type="ARBA" id="ARBA00022989"/>
    </source>
</evidence>
<comment type="catalytic activity">
    <reaction evidence="5">
        <text>a quinone + NADH + 5 H(+)(in) = a quinol + NAD(+) + 4 H(+)(out)</text>
        <dbReference type="Rhea" id="RHEA:57888"/>
        <dbReference type="ChEBI" id="CHEBI:15378"/>
        <dbReference type="ChEBI" id="CHEBI:24646"/>
        <dbReference type="ChEBI" id="CHEBI:57540"/>
        <dbReference type="ChEBI" id="CHEBI:57945"/>
        <dbReference type="ChEBI" id="CHEBI:132124"/>
    </reaction>
</comment>
<feature type="transmembrane region" description="Helical" evidence="5">
    <location>
        <begin position="15"/>
        <end position="39"/>
    </location>
</feature>
<feature type="transmembrane region" description="Helical" evidence="5">
    <location>
        <begin position="388"/>
        <end position="409"/>
    </location>
</feature>
<comment type="function">
    <text evidence="5">NDH-1 shuttles electrons from NADH, via FMN and iron-sulfur (Fe-S) centers, to quinones in the respiratory chain. The immediate electron acceptor for the enzyme in this species is believed to be ubiquinone. Couples the redox reaction to proton translocation (for every two electrons transferred, four hydrogen ions are translocated across the cytoplasmic membrane), and thus conserves the redox energy in a proton gradient. This subunit may bind ubiquinone.</text>
</comment>
<keyword evidence="4 5" id="KW-0472">Membrane</keyword>
<feature type="transmembrane region" description="Helical" evidence="5">
    <location>
        <begin position="59"/>
        <end position="92"/>
    </location>
</feature>
<keyword evidence="5" id="KW-0874">Quinone</keyword>
<dbReference type="Proteomes" id="UP001162891">
    <property type="component" value="Chromosome"/>
</dbReference>
<keyword evidence="5" id="KW-1278">Translocase</keyword>
<dbReference type="PROSITE" id="PS00667">
    <property type="entry name" value="COMPLEX1_ND1_1"/>
    <property type="match status" value="1"/>
</dbReference>
<keyword evidence="3 5" id="KW-1133">Transmembrane helix</keyword>
<feature type="transmembrane region" description="Helical" evidence="5">
    <location>
        <begin position="415"/>
        <end position="433"/>
    </location>
</feature>
<protein>
    <recommendedName>
        <fullName evidence="5">NADH-quinone oxidoreductase subunit H</fullName>
        <ecNumber evidence="5">7.1.1.-</ecNumber>
    </recommendedName>
    <alternativeName>
        <fullName evidence="5">NADH dehydrogenase I subunit H</fullName>
    </alternativeName>
    <alternativeName>
        <fullName evidence="5">NDH-1 subunit H</fullName>
    </alternativeName>
</protein>
<evidence type="ECO:0000313" key="8">
    <source>
        <dbReference type="Proteomes" id="UP001162891"/>
    </source>
</evidence>